<accession>A0AAN9K1D8</accession>
<gene>
    <name evidence="1" type="ORF">RJT34_06092</name>
</gene>
<dbReference type="Proteomes" id="UP001359559">
    <property type="component" value="Unassembled WGS sequence"/>
</dbReference>
<reference evidence="1 2" key="1">
    <citation type="submission" date="2024-01" db="EMBL/GenBank/DDBJ databases">
        <title>The genomes of 5 underutilized Papilionoideae crops provide insights into root nodulation and disease resistance.</title>
        <authorList>
            <person name="Yuan L."/>
        </authorList>
    </citation>
    <scope>NUCLEOTIDE SEQUENCE [LARGE SCALE GENOMIC DNA]</scope>
    <source>
        <strain evidence="1">LY-2023</strain>
        <tissue evidence="1">Leaf</tissue>
    </source>
</reference>
<dbReference type="EMBL" id="JAYKXN010000002">
    <property type="protein sequence ID" value="KAK7309400.1"/>
    <property type="molecule type" value="Genomic_DNA"/>
</dbReference>
<dbReference type="GO" id="GO:0048367">
    <property type="term" value="P:shoot system development"/>
    <property type="evidence" value="ECO:0007669"/>
    <property type="project" value="InterPro"/>
</dbReference>
<dbReference type="GO" id="GO:0048364">
    <property type="term" value="P:root development"/>
    <property type="evidence" value="ECO:0007669"/>
    <property type="project" value="InterPro"/>
</dbReference>
<name>A0AAN9K1D8_CLITE</name>
<sequence length="299" mass="34501">MSTSHIPTDFHYHVRSISLPSRLHPSLPRIEKELKRMKTWDDASKDATSSMQTEAIKAGLTGLTELYCYVQELIGSPHTQKALLHHEGKHVEKPLDMSVSLLDICGSTRELLLLMKEHVLHLQSAMRRKGLDSSVNDQICAYICFKKRAKKDISKRLKALKTIESSFKPYPLLDIDHHLVMMTNVLRELSKVTISFFRQLVHFICAPVVLKKHTRGWTLFSKIVSTRCDIEKRSIDYGVALCYFHKRFRKIDVKSDVQIVKRRLGEVEWSIGELEAGLDCLFRCLIQQRVSLLNLLTQY</sequence>
<dbReference type="Pfam" id="PF03087">
    <property type="entry name" value="BPS1"/>
    <property type="match status" value="1"/>
</dbReference>
<proteinExistence type="predicted"/>
<organism evidence="1 2">
    <name type="scientific">Clitoria ternatea</name>
    <name type="common">Butterfly pea</name>
    <dbReference type="NCBI Taxonomy" id="43366"/>
    <lineage>
        <taxon>Eukaryota</taxon>
        <taxon>Viridiplantae</taxon>
        <taxon>Streptophyta</taxon>
        <taxon>Embryophyta</taxon>
        <taxon>Tracheophyta</taxon>
        <taxon>Spermatophyta</taxon>
        <taxon>Magnoliopsida</taxon>
        <taxon>eudicotyledons</taxon>
        <taxon>Gunneridae</taxon>
        <taxon>Pentapetalae</taxon>
        <taxon>rosids</taxon>
        <taxon>fabids</taxon>
        <taxon>Fabales</taxon>
        <taxon>Fabaceae</taxon>
        <taxon>Papilionoideae</taxon>
        <taxon>50 kb inversion clade</taxon>
        <taxon>NPAAA clade</taxon>
        <taxon>indigoferoid/millettioid clade</taxon>
        <taxon>Phaseoleae</taxon>
        <taxon>Clitoria</taxon>
    </lineage>
</organism>
<dbReference type="PANTHER" id="PTHR33070:SF120">
    <property type="entry name" value="EXPRESSED PROTEIN"/>
    <property type="match status" value="1"/>
</dbReference>
<comment type="caution">
    <text evidence="1">The sequence shown here is derived from an EMBL/GenBank/DDBJ whole genome shotgun (WGS) entry which is preliminary data.</text>
</comment>
<evidence type="ECO:0000313" key="2">
    <source>
        <dbReference type="Proteomes" id="UP001359559"/>
    </source>
</evidence>
<evidence type="ECO:0000313" key="1">
    <source>
        <dbReference type="EMBL" id="KAK7309400.1"/>
    </source>
</evidence>
<dbReference type="PANTHER" id="PTHR33070">
    <property type="entry name" value="OS06G0725500 PROTEIN"/>
    <property type="match status" value="1"/>
</dbReference>
<keyword evidence="2" id="KW-1185">Reference proteome</keyword>
<dbReference type="InterPro" id="IPR004320">
    <property type="entry name" value="BPS1_pln"/>
</dbReference>
<protein>
    <submittedName>
        <fullName evidence="1">Uncharacterized protein</fullName>
    </submittedName>
</protein>
<dbReference type="AlphaFoldDB" id="A0AAN9K1D8"/>